<feature type="transmembrane region" description="Helical" evidence="1">
    <location>
        <begin position="45"/>
        <end position="71"/>
    </location>
</feature>
<sequence length="96" mass="11024">MPAPPGTMVYSILDRVIQFFQEKNNRERVQTQCLDPMIRYILDKLFPYIILVCILFSLILLMSVVSIYLLLSQLRMPVNAPIISALDIPSTNLARL</sequence>
<organism evidence="2">
    <name type="scientific">viral metagenome</name>
    <dbReference type="NCBI Taxonomy" id="1070528"/>
    <lineage>
        <taxon>unclassified sequences</taxon>
        <taxon>metagenomes</taxon>
        <taxon>organismal metagenomes</taxon>
    </lineage>
</organism>
<evidence type="ECO:0000256" key="1">
    <source>
        <dbReference type="SAM" id="Phobius"/>
    </source>
</evidence>
<dbReference type="EMBL" id="MN740798">
    <property type="protein sequence ID" value="QHU12310.1"/>
    <property type="molecule type" value="Genomic_DNA"/>
</dbReference>
<protein>
    <submittedName>
        <fullName evidence="2">Uncharacterized protein</fullName>
    </submittedName>
</protein>
<dbReference type="AlphaFoldDB" id="A0A6C0K688"/>
<reference evidence="2" key="1">
    <citation type="journal article" date="2020" name="Nature">
        <title>Giant virus diversity and host interactions through global metagenomics.</title>
        <authorList>
            <person name="Schulz F."/>
            <person name="Roux S."/>
            <person name="Paez-Espino D."/>
            <person name="Jungbluth S."/>
            <person name="Walsh D.A."/>
            <person name="Denef V.J."/>
            <person name="McMahon K.D."/>
            <person name="Konstantinidis K.T."/>
            <person name="Eloe-Fadrosh E.A."/>
            <person name="Kyrpides N.C."/>
            <person name="Woyke T."/>
        </authorList>
    </citation>
    <scope>NUCLEOTIDE SEQUENCE</scope>
    <source>
        <strain evidence="2">GVMAG-S-1101171-110</strain>
    </source>
</reference>
<proteinExistence type="predicted"/>
<keyword evidence="1" id="KW-0812">Transmembrane</keyword>
<keyword evidence="1" id="KW-0472">Membrane</keyword>
<accession>A0A6C0K688</accession>
<keyword evidence="1" id="KW-1133">Transmembrane helix</keyword>
<evidence type="ECO:0000313" key="2">
    <source>
        <dbReference type="EMBL" id="QHU12310.1"/>
    </source>
</evidence>
<name>A0A6C0K688_9ZZZZ</name>